<keyword evidence="3" id="KW-1185">Reference proteome</keyword>
<evidence type="ECO:0000313" key="2">
    <source>
        <dbReference type="EMBL" id="BDZ48089.1"/>
    </source>
</evidence>
<dbReference type="Proteomes" id="UP001321486">
    <property type="component" value="Chromosome"/>
</dbReference>
<evidence type="ECO:0000256" key="1">
    <source>
        <dbReference type="SAM" id="Phobius"/>
    </source>
</evidence>
<feature type="transmembrane region" description="Helical" evidence="1">
    <location>
        <begin position="39"/>
        <end position="59"/>
    </location>
</feature>
<sequence length="63" mass="6835">MSLTRTVTVHDHEVTVRTVEVPDEKTESFTAITGGRRTAALTAAAGVFVVVLALMPEVVRLFH</sequence>
<dbReference type="RefSeq" id="WP_286345133.1">
    <property type="nucleotide sequence ID" value="NZ_AP027732.1"/>
</dbReference>
<dbReference type="EMBL" id="AP027732">
    <property type="protein sequence ID" value="BDZ48089.1"/>
    <property type="molecule type" value="Genomic_DNA"/>
</dbReference>
<evidence type="ECO:0000313" key="3">
    <source>
        <dbReference type="Proteomes" id="UP001321486"/>
    </source>
</evidence>
<gene>
    <name evidence="2" type="ORF">GCM10025867_03300</name>
</gene>
<organism evidence="2 3">
    <name type="scientific">Frondihabitans sucicola</name>
    <dbReference type="NCBI Taxonomy" id="1268041"/>
    <lineage>
        <taxon>Bacteria</taxon>
        <taxon>Bacillati</taxon>
        <taxon>Actinomycetota</taxon>
        <taxon>Actinomycetes</taxon>
        <taxon>Micrococcales</taxon>
        <taxon>Microbacteriaceae</taxon>
        <taxon>Frondihabitans</taxon>
    </lineage>
</organism>
<protein>
    <submittedName>
        <fullName evidence="2">Uncharacterized protein</fullName>
    </submittedName>
</protein>
<keyword evidence="1" id="KW-0812">Transmembrane</keyword>
<proteinExistence type="predicted"/>
<name>A0ABM8GI79_9MICO</name>
<accession>A0ABM8GI79</accession>
<reference evidence="3" key="1">
    <citation type="journal article" date="2019" name="Int. J. Syst. Evol. Microbiol.">
        <title>The Global Catalogue of Microorganisms (GCM) 10K type strain sequencing project: providing services to taxonomists for standard genome sequencing and annotation.</title>
        <authorList>
            <consortium name="The Broad Institute Genomics Platform"/>
            <consortium name="The Broad Institute Genome Sequencing Center for Infectious Disease"/>
            <person name="Wu L."/>
            <person name="Ma J."/>
        </authorList>
    </citation>
    <scope>NUCLEOTIDE SEQUENCE [LARGE SCALE GENOMIC DNA]</scope>
    <source>
        <strain evidence="3">NBRC 108728</strain>
    </source>
</reference>
<keyword evidence="1" id="KW-0472">Membrane</keyword>
<keyword evidence="1" id="KW-1133">Transmembrane helix</keyword>